<proteinExistence type="predicted"/>
<evidence type="ECO:0000313" key="1">
    <source>
        <dbReference type="EMBL" id="OPJ70066.1"/>
    </source>
</evidence>
<gene>
    <name evidence="1" type="ORF">AV530_019309</name>
</gene>
<dbReference type="AlphaFoldDB" id="A0A1V4JD20"/>
<accession>A0A1V4JD20</accession>
<protein>
    <submittedName>
        <fullName evidence="1">Uncharacterized protein</fullName>
    </submittedName>
</protein>
<keyword evidence="2" id="KW-1185">Reference proteome</keyword>
<name>A0A1V4JD20_PATFA</name>
<organism evidence="1 2">
    <name type="scientific">Patagioenas fasciata monilis</name>
    <dbReference type="NCBI Taxonomy" id="372326"/>
    <lineage>
        <taxon>Eukaryota</taxon>
        <taxon>Metazoa</taxon>
        <taxon>Chordata</taxon>
        <taxon>Craniata</taxon>
        <taxon>Vertebrata</taxon>
        <taxon>Euteleostomi</taxon>
        <taxon>Archelosauria</taxon>
        <taxon>Archosauria</taxon>
        <taxon>Dinosauria</taxon>
        <taxon>Saurischia</taxon>
        <taxon>Theropoda</taxon>
        <taxon>Coelurosauria</taxon>
        <taxon>Aves</taxon>
        <taxon>Neognathae</taxon>
        <taxon>Neoaves</taxon>
        <taxon>Columbimorphae</taxon>
        <taxon>Columbiformes</taxon>
        <taxon>Columbidae</taxon>
        <taxon>Patagioenas</taxon>
    </lineage>
</organism>
<evidence type="ECO:0000313" key="2">
    <source>
        <dbReference type="Proteomes" id="UP000190648"/>
    </source>
</evidence>
<reference evidence="1 2" key="1">
    <citation type="submission" date="2016-02" db="EMBL/GenBank/DDBJ databases">
        <title>Band-tailed pigeon sequencing and assembly.</title>
        <authorList>
            <person name="Soares A.E."/>
            <person name="Novak B.J."/>
            <person name="Rice E.S."/>
            <person name="O'Connell B."/>
            <person name="Chang D."/>
            <person name="Weber S."/>
            <person name="Shapiro B."/>
        </authorList>
    </citation>
    <scope>NUCLEOTIDE SEQUENCE [LARGE SCALE GENOMIC DNA]</scope>
    <source>
        <strain evidence="1">BTP2013</strain>
        <tissue evidence="1">Blood</tissue>
    </source>
</reference>
<sequence>MGEEGGAEDYKVSVRGRISVAVERRPWELVVLRFRGLRPPPTAPEEGVGAGTRTEIQLSFSAKHRAEITMRARAATSQS</sequence>
<dbReference type="EMBL" id="LSYS01007908">
    <property type="protein sequence ID" value="OPJ70066.1"/>
    <property type="molecule type" value="Genomic_DNA"/>
</dbReference>
<comment type="caution">
    <text evidence="1">The sequence shown here is derived from an EMBL/GenBank/DDBJ whole genome shotgun (WGS) entry which is preliminary data.</text>
</comment>
<dbReference type="Proteomes" id="UP000190648">
    <property type="component" value="Unassembled WGS sequence"/>
</dbReference>